<sequence>MAPNLEEEEDVEKNEEEELDSIVWTNVNPPHISIPEDFKDDHEDSDFGIIKKKTSSSKVEFSKGTIPAKTYAYRKLMGPESNGRIRGVRNEMAPSEFHSKSSFQSGIRTLGSSMISVLLKEVKSFCQKKTTHLIHPCIVEQRGVDDIMNDTGSSKDTNNNTSTSHNQIKHS</sequence>
<feature type="compositionally biased region" description="Acidic residues" evidence="1">
    <location>
        <begin position="1"/>
        <end position="20"/>
    </location>
</feature>
<evidence type="ECO:0000313" key="3">
    <source>
        <dbReference type="Proteomes" id="UP001153076"/>
    </source>
</evidence>
<feature type="compositionally biased region" description="Low complexity" evidence="1">
    <location>
        <begin position="149"/>
        <end position="164"/>
    </location>
</feature>
<accession>A0A9Q1Q6A6</accession>
<dbReference type="EMBL" id="JAKOGI010000842">
    <property type="protein sequence ID" value="KAJ8429945.1"/>
    <property type="molecule type" value="Genomic_DNA"/>
</dbReference>
<evidence type="ECO:0000256" key="1">
    <source>
        <dbReference type="SAM" id="MobiDB-lite"/>
    </source>
</evidence>
<reference evidence="2" key="1">
    <citation type="submission" date="2022-04" db="EMBL/GenBank/DDBJ databases">
        <title>Carnegiea gigantea Genome sequencing and assembly v2.</title>
        <authorList>
            <person name="Copetti D."/>
            <person name="Sanderson M.J."/>
            <person name="Burquez A."/>
            <person name="Wojciechowski M.F."/>
        </authorList>
    </citation>
    <scope>NUCLEOTIDE SEQUENCE</scope>
    <source>
        <strain evidence="2">SGP5-SGP5p</strain>
        <tissue evidence="2">Aerial part</tissue>
    </source>
</reference>
<name>A0A9Q1Q6A6_9CARY</name>
<feature type="region of interest" description="Disordered" evidence="1">
    <location>
        <begin position="148"/>
        <end position="171"/>
    </location>
</feature>
<evidence type="ECO:0000313" key="2">
    <source>
        <dbReference type="EMBL" id="KAJ8429945.1"/>
    </source>
</evidence>
<protein>
    <submittedName>
        <fullName evidence="2">Uncharacterized protein</fullName>
    </submittedName>
</protein>
<feature type="region of interest" description="Disordered" evidence="1">
    <location>
        <begin position="1"/>
        <end position="28"/>
    </location>
</feature>
<gene>
    <name evidence="2" type="ORF">Cgig2_032874</name>
</gene>
<comment type="caution">
    <text evidence="2">The sequence shown here is derived from an EMBL/GenBank/DDBJ whole genome shotgun (WGS) entry which is preliminary data.</text>
</comment>
<dbReference type="Proteomes" id="UP001153076">
    <property type="component" value="Unassembled WGS sequence"/>
</dbReference>
<keyword evidence="3" id="KW-1185">Reference proteome</keyword>
<organism evidence="2 3">
    <name type="scientific">Carnegiea gigantea</name>
    <dbReference type="NCBI Taxonomy" id="171969"/>
    <lineage>
        <taxon>Eukaryota</taxon>
        <taxon>Viridiplantae</taxon>
        <taxon>Streptophyta</taxon>
        <taxon>Embryophyta</taxon>
        <taxon>Tracheophyta</taxon>
        <taxon>Spermatophyta</taxon>
        <taxon>Magnoliopsida</taxon>
        <taxon>eudicotyledons</taxon>
        <taxon>Gunneridae</taxon>
        <taxon>Pentapetalae</taxon>
        <taxon>Caryophyllales</taxon>
        <taxon>Cactineae</taxon>
        <taxon>Cactaceae</taxon>
        <taxon>Cactoideae</taxon>
        <taxon>Echinocereeae</taxon>
        <taxon>Carnegiea</taxon>
    </lineage>
</organism>
<proteinExistence type="predicted"/>
<dbReference type="AlphaFoldDB" id="A0A9Q1Q6A6"/>